<evidence type="ECO:0000256" key="14">
    <source>
        <dbReference type="ARBA" id="ARBA00022792"/>
    </source>
</evidence>
<dbReference type="GO" id="GO:0046872">
    <property type="term" value="F:metal ion binding"/>
    <property type="evidence" value="ECO:0007669"/>
    <property type="project" value="UniProtKB-KW"/>
</dbReference>
<feature type="region of interest" description="Disordered" evidence="22">
    <location>
        <begin position="410"/>
        <end position="435"/>
    </location>
</feature>
<keyword evidence="6" id="KW-0813">Transport</keyword>
<keyword evidence="9" id="KW-0808">Transferase</keyword>
<dbReference type="InterPro" id="IPR021157">
    <property type="entry name" value="Cyt_c1_TM_anchor_C"/>
</dbReference>
<keyword evidence="20" id="KW-0472">Membrane</keyword>
<dbReference type="GO" id="GO:0009055">
    <property type="term" value="F:electron transfer activity"/>
    <property type="evidence" value="ECO:0007669"/>
    <property type="project" value="InterPro"/>
</dbReference>
<gene>
    <name evidence="24" type="ORF">J5N97_002735</name>
</gene>
<protein>
    <recommendedName>
        <fullName evidence="5">S-methyl-5-thioribose kinase</fullName>
        <ecNumber evidence="5">2.7.1.100</ecNumber>
    </recommendedName>
</protein>
<evidence type="ECO:0000256" key="11">
    <source>
        <dbReference type="ARBA" id="ARBA00022723"/>
    </source>
</evidence>
<evidence type="ECO:0000256" key="20">
    <source>
        <dbReference type="ARBA" id="ARBA00023136"/>
    </source>
</evidence>
<comment type="similarity">
    <text evidence="3">Belongs to the methylthioribose kinase family.</text>
</comment>
<sequence length="733" mass="82474">MAAAAGGFRALDDKSLLEYIKATPALFAQLGNQLDGISIKEVGDGNLNFVYIVVGPGGSLVIKQAVPYVRLVGDSWPLATERSYFEALTLKEHGRLCPDHVPELYHFDRPMSLIGMQYIKPPHIILRKGLVAGIEYPFLAEHMAEYMAKTLYFTSLLHHSTLEHRAAVAEYCGNVGQCRLTEQVVFSDPYKIAQYNRWTSPYLDHDAEAIREDDALKVEVAELKSMFCERAQALIHGDLHTSSIMVTCDSTQVIDSEFAFYGPMGFDIGAFLGNLILAFFAQDGHSGQGNERGPYKKWILKTIEETWNLFHQKFISLWNEHKDGTGEAYLSDIYNKPELQLLAQKKYMSNLLHDTLGFGAAKMIRRIVGIAHVEDFESIQDDRKRSYCEHRALECAKKLLKERRQFESIDQGTRPRARFPSHGLTLSPPPHVPDRRAGAAIQRSASDRVKDCFKWLLEEAFSNFLEGNLYTNHQLRLCYPHICFATIASADEAEHGLACPSYPWPHKGILSSYDHASIRRGHQVYQQVCASCHSMSLISYRDLVGVAYTEEETKAMAAEIEVVDGPNDEGEMFTRPGKLSDRFPQPYSNEQAARFANGGAYPPDLSLITKARHNGQNYVFALLTGYRDPPAGVSIREGLHYNPYFPGGAIAMPKMLIDGAVEYEDGTPATEAQMGKDVVTFLSWAAEPEMEERKLMGFKWIFVLSLALLQAAYYRRLKWSVLKSRKLVVDVVN</sequence>
<dbReference type="FunFam" id="1.10.760.10:FF:000002">
    <property type="entry name" value="Cytochrome c1, heme protein"/>
    <property type="match status" value="1"/>
</dbReference>
<dbReference type="InterPro" id="IPR036909">
    <property type="entry name" value="Cyt_c-like_dom_sf"/>
</dbReference>
<keyword evidence="10" id="KW-0812">Transmembrane</keyword>
<keyword evidence="18 21" id="KW-0408">Iron</keyword>
<keyword evidence="19" id="KW-0496">Mitochondrion</keyword>
<keyword evidence="17" id="KW-1133">Transmembrane helix</keyword>
<evidence type="ECO:0000256" key="8">
    <source>
        <dbReference type="ARBA" id="ARBA00022660"/>
    </source>
</evidence>
<feature type="binding site" description="covalent" evidence="21">
    <location>
        <position position="529"/>
    </location>
    <ligand>
        <name>heme c</name>
        <dbReference type="ChEBI" id="CHEBI:61717"/>
    </ligand>
</feature>
<evidence type="ECO:0000256" key="19">
    <source>
        <dbReference type="ARBA" id="ARBA00023128"/>
    </source>
</evidence>
<dbReference type="Gene3D" id="3.30.200.20">
    <property type="entry name" value="Phosphorylase Kinase, domain 1"/>
    <property type="match status" value="1"/>
</dbReference>
<proteinExistence type="inferred from homology"/>
<dbReference type="OrthoDB" id="2461at2759"/>
<name>A0A9D5HPP4_9LILI</name>
<evidence type="ECO:0000256" key="17">
    <source>
        <dbReference type="ARBA" id="ARBA00022989"/>
    </source>
</evidence>
<dbReference type="GO" id="GO:0046522">
    <property type="term" value="F:S-methyl-5-thioribose kinase activity"/>
    <property type="evidence" value="ECO:0007669"/>
    <property type="project" value="UniProtKB-EC"/>
</dbReference>
<dbReference type="SUPFAM" id="SSF46626">
    <property type="entry name" value="Cytochrome c"/>
    <property type="match status" value="1"/>
</dbReference>
<evidence type="ECO:0000256" key="18">
    <source>
        <dbReference type="ARBA" id="ARBA00023004"/>
    </source>
</evidence>
<dbReference type="AlphaFoldDB" id="A0A9D5HPP4"/>
<dbReference type="Proteomes" id="UP001085076">
    <property type="component" value="Miscellaneous, Linkage group lg01"/>
</dbReference>
<evidence type="ECO:0000256" key="1">
    <source>
        <dbReference type="ARBA" id="ARBA00004434"/>
    </source>
</evidence>
<evidence type="ECO:0000313" key="24">
    <source>
        <dbReference type="EMBL" id="KAJ0984379.1"/>
    </source>
</evidence>
<dbReference type="Gene3D" id="1.20.5.100">
    <property type="entry name" value="Cytochrome c1, transmembrane anchor, C-terminal"/>
    <property type="match status" value="1"/>
</dbReference>
<keyword evidence="11 21" id="KW-0479">Metal-binding</keyword>
<dbReference type="GO" id="GO:0005524">
    <property type="term" value="F:ATP binding"/>
    <property type="evidence" value="ECO:0007669"/>
    <property type="project" value="UniProtKB-KW"/>
</dbReference>
<evidence type="ECO:0000256" key="22">
    <source>
        <dbReference type="SAM" id="MobiDB-lite"/>
    </source>
</evidence>
<evidence type="ECO:0000256" key="7">
    <source>
        <dbReference type="ARBA" id="ARBA00022617"/>
    </source>
</evidence>
<evidence type="ECO:0000256" key="6">
    <source>
        <dbReference type="ARBA" id="ARBA00022448"/>
    </source>
</evidence>
<dbReference type="InterPro" id="IPR009056">
    <property type="entry name" value="Cyt_c-like_dom"/>
</dbReference>
<dbReference type="SUPFAM" id="SSF81496">
    <property type="entry name" value="Cytochrome c1 subunit of cytochrome bc1 complex (Ubiquinol-cytochrome c reductase), transmembrane anchor"/>
    <property type="match status" value="1"/>
</dbReference>
<dbReference type="EC" id="2.7.1.100" evidence="5"/>
<evidence type="ECO:0000256" key="21">
    <source>
        <dbReference type="PIRSR" id="PIRSR602326-1"/>
    </source>
</evidence>
<evidence type="ECO:0000256" key="9">
    <source>
        <dbReference type="ARBA" id="ARBA00022679"/>
    </source>
</evidence>
<evidence type="ECO:0000259" key="23">
    <source>
        <dbReference type="PROSITE" id="PS51007"/>
    </source>
</evidence>
<dbReference type="InterPro" id="IPR002575">
    <property type="entry name" value="Aminoglycoside_PTrfase"/>
</dbReference>
<comment type="similarity">
    <text evidence="2">Belongs to the cytochrome c family.</text>
</comment>
<comment type="cofactor">
    <cofactor evidence="21">
        <name>heme c</name>
        <dbReference type="ChEBI" id="CHEBI:61717"/>
    </cofactor>
    <text evidence="21">Binds 1 heme c group covalently per subunit.</text>
</comment>
<dbReference type="Pfam" id="PF02167">
    <property type="entry name" value="Cytochrom_C1"/>
    <property type="match status" value="1"/>
</dbReference>
<dbReference type="PRINTS" id="PR00603">
    <property type="entry name" value="CYTOCHROMEC1"/>
</dbReference>
<keyword evidence="7 21" id="KW-0349">Heme</keyword>
<feature type="binding site" description="covalent" evidence="21">
    <location>
        <position position="532"/>
    </location>
    <ligand>
        <name>heme c</name>
        <dbReference type="ChEBI" id="CHEBI:61717"/>
    </ligand>
</feature>
<dbReference type="Gene3D" id="3.90.1200.10">
    <property type="match status" value="1"/>
</dbReference>
<evidence type="ECO:0000256" key="5">
    <source>
        <dbReference type="ARBA" id="ARBA00012128"/>
    </source>
</evidence>
<feature type="binding site" description="covalent" evidence="21">
    <location>
        <position position="652"/>
    </location>
    <ligand>
        <name>heme c</name>
        <dbReference type="ChEBI" id="CHEBI:61717"/>
    </ligand>
</feature>
<dbReference type="GO" id="GO:0005743">
    <property type="term" value="C:mitochondrial inner membrane"/>
    <property type="evidence" value="ECO:0007669"/>
    <property type="project" value="UniProtKB-SubCell"/>
</dbReference>
<reference evidence="24" key="1">
    <citation type="submission" date="2021-03" db="EMBL/GenBank/DDBJ databases">
        <authorList>
            <person name="Li Z."/>
            <person name="Yang C."/>
        </authorList>
    </citation>
    <scope>NUCLEOTIDE SEQUENCE</scope>
    <source>
        <strain evidence="24">Dzin_1.0</strain>
        <tissue evidence="24">Leaf</tissue>
    </source>
</reference>
<dbReference type="InterPro" id="IPR011009">
    <property type="entry name" value="Kinase-like_dom_sf"/>
</dbReference>
<evidence type="ECO:0000256" key="15">
    <source>
        <dbReference type="ARBA" id="ARBA00022840"/>
    </source>
</evidence>
<evidence type="ECO:0000256" key="10">
    <source>
        <dbReference type="ARBA" id="ARBA00022692"/>
    </source>
</evidence>
<evidence type="ECO:0000256" key="3">
    <source>
        <dbReference type="ARBA" id="ARBA00010165"/>
    </source>
</evidence>
<dbReference type="InterPro" id="IPR009212">
    <property type="entry name" value="Methylthioribose_kinase"/>
</dbReference>
<reference evidence="24" key="2">
    <citation type="journal article" date="2022" name="Hortic Res">
        <title>The genome of Dioscorea zingiberensis sheds light on the biosynthesis, origin and evolution of the medicinally important diosgenin saponins.</title>
        <authorList>
            <person name="Li Y."/>
            <person name="Tan C."/>
            <person name="Li Z."/>
            <person name="Guo J."/>
            <person name="Li S."/>
            <person name="Chen X."/>
            <person name="Wang C."/>
            <person name="Dai X."/>
            <person name="Yang H."/>
            <person name="Song W."/>
            <person name="Hou L."/>
            <person name="Xu J."/>
            <person name="Tong Z."/>
            <person name="Xu A."/>
            <person name="Yuan X."/>
            <person name="Wang W."/>
            <person name="Yang Q."/>
            <person name="Chen L."/>
            <person name="Sun Z."/>
            <person name="Wang K."/>
            <person name="Pan B."/>
            <person name="Chen J."/>
            <person name="Bao Y."/>
            <person name="Liu F."/>
            <person name="Qi X."/>
            <person name="Gang D.R."/>
            <person name="Wen J."/>
            <person name="Li J."/>
        </authorList>
    </citation>
    <scope>NUCLEOTIDE SEQUENCE</scope>
    <source>
        <strain evidence="24">Dzin_1.0</strain>
    </source>
</reference>
<keyword evidence="12" id="KW-0547">Nucleotide-binding</keyword>
<dbReference type="GO" id="GO:0009086">
    <property type="term" value="P:methionine biosynthetic process"/>
    <property type="evidence" value="ECO:0007669"/>
    <property type="project" value="InterPro"/>
</dbReference>
<keyword evidence="8" id="KW-0679">Respiratory chain</keyword>
<evidence type="ECO:0000313" key="25">
    <source>
        <dbReference type="Proteomes" id="UP001085076"/>
    </source>
</evidence>
<feature type="domain" description="Cytochrome c" evidence="23">
    <location>
        <begin position="516"/>
        <end position="668"/>
    </location>
</feature>
<evidence type="ECO:0000256" key="12">
    <source>
        <dbReference type="ARBA" id="ARBA00022741"/>
    </source>
</evidence>
<accession>A0A9D5HPP4</accession>
<comment type="subunit">
    <text evidence="4">Homodimer.</text>
</comment>
<organism evidence="24 25">
    <name type="scientific">Dioscorea zingiberensis</name>
    <dbReference type="NCBI Taxonomy" id="325984"/>
    <lineage>
        <taxon>Eukaryota</taxon>
        <taxon>Viridiplantae</taxon>
        <taxon>Streptophyta</taxon>
        <taxon>Embryophyta</taxon>
        <taxon>Tracheophyta</taxon>
        <taxon>Spermatophyta</taxon>
        <taxon>Magnoliopsida</taxon>
        <taxon>Liliopsida</taxon>
        <taxon>Dioscoreales</taxon>
        <taxon>Dioscoreaceae</taxon>
        <taxon>Dioscorea</taxon>
    </lineage>
</organism>
<keyword evidence="14" id="KW-0999">Mitochondrion inner membrane</keyword>
<dbReference type="PANTHER" id="PTHR34273:SF2">
    <property type="entry name" value="METHYLTHIORIBOSE KINASE"/>
    <property type="match status" value="1"/>
</dbReference>
<comment type="caution">
    <text evidence="24">The sequence shown here is derived from an EMBL/GenBank/DDBJ whole genome shotgun (WGS) entry which is preliminary data.</text>
</comment>
<dbReference type="PROSITE" id="PS51007">
    <property type="entry name" value="CYTC"/>
    <property type="match status" value="1"/>
</dbReference>
<dbReference type="NCBIfam" id="TIGR01767">
    <property type="entry name" value="MTRK"/>
    <property type="match status" value="1"/>
</dbReference>
<keyword evidence="15" id="KW-0067">ATP-binding</keyword>
<evidence type="ECO:0000256" key="16">
    <source>
        <dbReference type="ARBA" id="ARBA00022982"/>
    </source>
</evidence>
<dbReference type="EMBL" id="JAGGNH010000001">
    <property type="protein sequence ID" value="KAJ0984379.1"/>
    <property type="molecule type" value="Genomic_DNA"/>
</dbReference>
<feature type="binding site" description="covalent" evidence="21">
    <location>
        <position position="533"/>
    </location>
    <ligand>
        <name>heme c</name>
        <dbReference type="ChEBI" id="CHEBI:61717"/>
    </ligand>
</feature>
<dbReference type="GO" id="GO:0020037">
    <property type="term" value="F:heme binding"/>
    <property type="evidence" value="ECO:0007669"/>
    <property type="project" value="InterPro"/>
</dbReference>
<evidence type="ECO:0000256" key="4">
    <source>
        <dbReference type="ARBA" id="ARBA00011738"/>
    </source>
</evidence>
<comment type="subcellular location">
    <subcellularLocation>
        <location evidence="1">Mitochondrion inner membrane</location>
        <topology evidence="1">Single-pass membrane protein</topology>
    </subcellularLocation>
</comment>
<keyword evidence="25" id="KW-1185">Reference proteome</keyword>
<dbReference type="SUPFAM" id="SSF56112">
    <property type="entry name" value="Protein kinase-like (PK-like)"/>
    <property type="match status" value="1"/>
</dbReference>
<dbReference type="Gene3D" id="1.10.760.10">
    <property type="entry name" value="Cytochrome c-like domain"/>
    <property type="match status" value="1"/>
</dbReference>
<evidence type="ECO:0000256" key="13">
    <source>
        <dbReference type="ARBA" id="ARBA00022777"/>
    </source>
</evidence>
<dbReference type="InterPro" id="IPR002326">
    <property type="entry name" value="Cyt_c1"/>
</dbReference>
<evidence type="ECO:0000256" key="2">
    <source>
        <dbReference type="ARBA" id="ARBA00006488"/>
    </source>
</evidence>
<keyword evidence="16" id="KW-0249">Electron transport</keyword>
<dbReference type="Pfam" id="PF01636">
    <property type="entry name" value="APH"/>
    <property type="match status" value="1"/>
</dbReference>
<keyword evidence="13" id="KW-0418">Kinase</keyword>
<dbReference type="FunFam" id="1.20.5.100:FF:000003">
    <property type="entry name" value="Cytochrome c1, heme protein, mitochondrial"/>
    <property type="match status" value="1"/>
</dbReference>
<dbReference type="PANTHER" id="PTHR34273">
    <property type="entry name" value="METHYLTHIORIBOSE KINASE"/>
    <property type="match status" value="1"/>
</dbReference>